<feature type="compositionally biased region" description="Low complexity" evidence="1">
    <location>
        <begin position="19"/>
        <end position="32"/>
    </location>
</feature>
<sequence>MRTTRFQSLSFSSLRSSLRRSSSASHGSMMSSNRDSYASNTSSPISTIDAIMRRQPSMLDMEEEKRSFASGLEILEPRPLVYWGWVGRKNGVFVDGISLSWNIEDSFFPIMGTLGDMERGWRLR</sequence>
<organism evidence="2 3">
    <name type="scientific">Phialocephala subalpina</name>
    <dbReference type="NCBI Taxonomy" id="576137"/>
    <lineage>
        <taxon>Eukaryota</taxon>
        <taxon>Fungi</taxon>
        <taxon>Dikarya</taxon>
        <taxon>Ascomycota</taxon>
        <taxon>Pezizomycotina</taxon>
        <taxon>Leotiomycetes</taxon>
        <taxon>Helotiales</taxon>
        <taxon>Mollisiaceae</taxon>
        <taxon>Phialocephala</taxon>
        <taxon>Phialocephala fortinii species complex</taxon>
    </lineage>
</organism>
<reference evidence="2 3" key="1">
    <citation type="submission" date="2016-03" db="EMBL/GenBank/DDBJ databases">
        <authorList>
            <person name="Ploux O."/>
        </authorList>
    </citation>
    <scope>NUCLEOTIDE SEQUENCE [LARGE SCALE GENOMIC DNA]</scope>
    <source>
        <strain evidence="2 3">UAMH 11012</strain>
    </source>
</reference>
<evidence type="ECO:0000256" key="1">
    <source>
        <dbReference type="SAM" id="MobiDB-lite"/>
    </source>
</evidence>
<dbReference type="AlphaFoldDB" id="A0A1L7X7B4"/>
<evidence type="ECO:0000313" key="3">
    <source>
        <dbReference type="Proteomes" id="UP000184330"/>
    </source>
</evidence>
<proteinExistence type="predicted"/>
<dbReference type="Proteomes" id="UP000184330">
    <property type="component" value="Unassembled WGS sequence"/>
</dbReference>
<name>A0A1L7X7B4_9HELO</name>
<feature type="compositionally biased region" description="Polar residues" evidence="1">
    <location>
        <begin position="33"/>
        <end position="43"/>
    </location>
</feature>
<accession>A0A1L7X7B4</accession>
<dbReference type="EMBL" id="FJOG01000017">
    <property type="protein sequence ID" value="CZR60909.1"/>
    <property type="molecule type" value="Genomic_DNA"/>
</dbReference>
<feature type="region of interest" description="Disordered" evidence="1">
    <location>
        <begin position="19"/>
        <end position="43"/>
    </location>
</feature>
<protein>
    <submittedName>
        <fullName evidence="2">Uncharacterized protein</fullName>
    </submittedName>
</protein>
<keyword evidence="3" id="KW-1185">Reference proteome</keyword>
<dbReference type="OrthoDB" id="5206390at2759"/>
<evidence type="ECO:0000313" key="2">
    <source>
        <dbReference type="EMBL" id="CZR60909.1"/>
    </source>
</evidence>
<gene>
    <name evidence="2" type="ORF">PAC_10805</name>
</gene>